<dbReference type="CDD" id="cd15482">
    <property type="entry name" value="Sialidase_non-viral"/>
    <property type="match status" value="1"/>
</dbReference>
<sequence>MYPFRRPIAAYGLLACMLAGNVQATACYGERIYWARTSSEGKILLYTTFGLLLSSDHGKTWSMVEGPVDGSPPVEAGPALVTAFSNRDRPRNSPDAGLYRSIDFGLTWSRIGDARGAFAAGPAGTVYACDERRAQVERYTPSTGSWSKTALLEQDAHDSSTCREVRVDGSNVWVRGSSRMFHSTNNGASWTATIPPQYLGKSVASAMHADGAGLLYATGGFAEESHLIRSDDAGATWTSSRPSYPPGMAPKYERLVGGQDRTLYVLGGHRVPATSTEITTLYRVSGDKTETLFDIPTPLLSTPKAPLHIAADGSMSYATYSSVWVSLAGGKNWREIPGHTLTKKPWLVCDGRIQPVQ</sequence>
<comment type="caution">
    <text evidence="2">The sequence shown here is derived from an EMBL/GenBank/DDBJ whole genome shotgun (WGS) entry which is preliminary data.</text>
</comment>
<gene>
    <name evidence="2" type="ORF">F1609_14355</name>
</gene>
<dbReference type="InterPro" id="IPR015943">
    <property type="entry name" value="WD40/YVTN_repeat-like_dom_sf"/>
</dbReference>
<keyword evidence="3" id="KW-1185">Reference proteome</keyword>
<protein>
    <submittedName>
        <fullName evidence="2">Exo-alpha-sialidase</fullName>
    </submittedName>
</protein>
<keyword evidence="1" id="KW-0732">Signal</keyword>
<organism evidence="2 3">
    <name type="scientific">Massilia aquatica</name>
    <dbReference type="NCBI Taxonomy" id="2609000"/>
    <lineage>
        <taxon>Bacteria</taxon>
        <taxon>Pseudomonadati</taxon>
        <taxon>Pseudomonadota</taxon>
        <taxon>Betaproteobacteria</taxon>
        <taxon>Burkholderiales</taxon>
        <taxon>Oxalobacteraceae</taxon>
        <taxon>Telluria group</taxon>
        <taxon>Massilia</taxon>
    </lineage>
</organism>
<dbReference type="EMBL" id="VVIW01000007">
    <property type="protein sequence ID" value="NHZ41329.1"/>
    <property type="molecule type" value="Genomic_DNA"/>
</dbReference>
<accession>A0ABX0MCP5</accession>
<dbReference type="SUPFAM" id="SSF110296">
    <property type="entry name" value="Oligoxyloglucan reducing end-specific cellobiohydrolase"/>
    <property type="match status" value="1"/>
</dbReference>
<dbReference type="Proteomes" id="UP000819052">
    <property type="component" value="Unassembled WGS sequence"/>
</dbReference>
<dbReference type="Gene3D" id="2.130.10.10">
    <property type="entry name" value="YVTN repeat-like/Quinoprotein amine dehydrogenase"/>
    <property type="match status" value="2"/>
</dbReference>
<feature type="chain" id="PRO_5046442706" evidence="1">
    <location>
        <begin position="25"/>
        <end position="357"/>
    </location>
</feature>
<feature type="signal peptide" evidence="1">
    <location>
        <begin position="1"/>
        <end position="24"/>
    </location>
</feature>
<evidence type="ECO:0000256" key="1">
    <source>
        <dbReference type="SAM" id="SignalP"/>
    </source>
</evidence>
<evidence type="ECO:0000313" key="3">
    <source>
        <dbReference type="Proteomes" id="UP000819052"/>
    </source>
</evidence>
<dbReference type="RefSeq" id="WP_167077108.1">
    <property type="nucleotide sequence ID" value="NZ_VVIW01000007.1"/>
</dbReference>
<name>A0ABX0MCP5_9BURK</name>
<proteinExistence type="predicted"/>
<evidence type="ECO:0000313" key="2">
    <source>
        <dbReference type="EMBL" id="NHZ41329.1"/>
    </source>
</evidence>
<reference evidence="2 3" key="1">
    <citation type="submission" date="2019-09" db="EMBL/GenBank/DDBJ databases">
        <title>Taxonomy of Antarctic Massilia spp.: description of Massilia rubra sp. nov., Massilia aquatica sp. nov., Massilia mucilaginosa sp. nov., Massilia frigida sp. nov. isolated from streams, lakes and regoliths.</title>
        <authorList>
            <person name="Holochova P."/>
            <person name="Sedlacek I."/>
            <person name="Kralova S."/>
            <person name="Maslanova I."/>
            <person name="Busse H.-J."/>
            <person name="Stankova E."/>
            <person name="Vrbovska V."/>
            <person name="Kovarovic V."/>
            <person name="Bartak M."/>
            <person name="Svec P."/>
            <person name="Pantucek R."/>
        </authorList>
    </citation>
    <scope>NUCLEOTIDE SEQUENCE [LARGE SCALE GENOMIC DNA]</scope>
    <source>
        <strain evidence="2 3">CCM 8693</strain>
    </source>
</reference>